<protein>
    <submittedName>
        <fullName evidence="2">Uncharacterized protein</fullName>
    </submittedName>
</protein>
<organism evidence="2 3">
    <name type="scientific">Rhipicephalus microplus</name>
    <name type="common">Cattle tick</name>
    <name type="synonym">Boophilus microplus</name>
    <dbReference type="NCBI Taxonomy" id="6941"/>
    <lineage>
        <taxon>Eukaryota</taxon>
        <taxon>Metazoa</taxon>
        <taxon>Ecdysozoa</taxon>
        <taxon>Arthropoda</taxon>
        <taxon>Chelicerata</taxon>
        <taxon>Arachnida</taxon>
        <taxon>Acari</taxon>
        <taxon>Parasitiformes</taxon>
        <taxon>Ixodida</taxon>
        <taxon>Ixodoidea</taxon>
        <taxon>Ixodidae</taxon>
        <taxon>Rhipicephalinae</taxon>
        <taxon>Rhipicephalus</taxon>
        <taxon>Boophilus</taxon>
    </lineage>
</organism>
<gene>
    <name evidence="2" type="ORF">HPB51_028331</name>
</gene>
<feature type="region of interest" description="Disordered" evidence="1">
    <location>
        <begin position="34"/>
        <end position="72"/>
    </location>
</feature>
<sequence>MEYQVDGESITPAEFEADSRCIRAVKAHRAAAAHHPITLTPPSSTPSQETPRPPNTTPSAPTPRRHAPLPQLPAEDVNIVFRPGGGLDLRTTTNGDLLQTLCSPANIDYAAARTADRVRINSCNNSLSAPHLSHAHVSTSVHLNSAWIPSLTPYVPTWQHQTAPSVASSTTLLTPKHRTRSSKISSL</sequence>
<feature type="compositionally biased region" description="Low complexity" evidence="1">
    <location>
        <begin position="34"/>
        <end position="50"/>
    </location>
</feature>
<evidence type="ECO:0000313" key="2">
    <source>
        <dbReference type="EMBL" id="KAH7950646.1"/>
    </source>
</evidence>
<evidence type="ECO:0000313" key="3">
    <source>
        <dbReference type="Proteomes" id="UP000821866"/>
    </source>
</evidence>
<dbReference type="EMBL" id="JABSTU010005011">
    <property type="protein sequence ID" value="KAH7950646.1"/>
    <property type="molecule type" value="Genomic_DNA"/>
</dbReference>
<name>A0A9J6CXU1_RHIMP</name>
<comment type="caution">
    <text evidence="2">The sequence shown here is derived from an EMBL/GenBank/DDBJ whole genome shotgun (WGS) entry which is preliminary data.</text>
</comment>
<dbReference type="Proteomes" id="UP000821866">
    <property type="component" value="Unassembled WGS sequence"/>
</dbReference>
<keyword evidence="3" id="KW-1185">Reference proteome</keyword>
<dbReference type="AlphaFoldDB" id="A0A9J6CXU1"/>
<proteinExistence type="predicted"/>
<accession>A0A9J6CXU1</accession>
<reference evidence="2" key="1">
    <citation type="journal article" date="2020" name="Cell">
        <title>Large-Scale Comparative Analyses of Tick Genomes Elucidate Their Genetic Diversity and Vector Capacities.</title>
        <authorList>
            <consortium name="Tick Genome and Microbiome Consortium (TIGMIC)"/>
            <person name="Jia N."/>
            <person name="Wang J."/>
            <person name="Shi W."/>
            <person name="Du L."/>
            <person name="Sun Y."/>
            <person name="Zhan W."/>
            <person name="Jiang J.F."/>
            <person name="Wang Q."/>
            <person name="Zhang B."/>
            <person name="Ji P."/>
            <person name="Bell-Sakyi L."/>
            <person name="Cui X.M."/>
            <person name="Yuan T.T."/>
            <person name="Jiang B.G."/>
            <person name="Yang W.F."/>
            <person name="Lam T.T."/>
            <person name="Chang Q.C."/>
            <person name="Ding S.J."/>
            <person name="Wang X.J."/>
            <person name="Zhu J.G."/>
            <person name="Ruan X.D."/>
            <person name="Zhao L."/>
            <person name="Wei J.T."/>
            <person name="Ye R.Z."/>
            <person name="Que T.C."/>
            <person name="Du C.H."/>
            <person name="Zhou Y.H."/>
            <person name="Cheng J.X."/>
            <person name="Dai P.F."/>
            <person name="Guo W.B."/>
            <person name="Han X.H."/>
            <person name="Huang E.J."/>
            <person name="Li L.F."/>
            <person name="Wei W."/>
            <person name="Gao Y.C."/>
            <person name="Liu J.Z."/>
            <person name="Shao H.Z."/>
            <person name="Wang X."/>
            <person name="Wang C.C."/>
            <person name="Yang T.C."/>
            <person name="Huo Q.B."/>
            <person name="Li W."/>
            <person name="Chen H.Y."/>
            <person name="Chen S.E."/>
            <person name="Zhou L.G."/>
            <person name="Ni X.B."/>
            <person name="Tian J.H."/>
            <person name="Sheng Y."/>
            <person name="Liu T."/>
            <person name="Pan Y.S."/>
            <person name="Xia L.Y."/>
            <person name="Li J."/>
            <person name="Zhao F."/>
            <person name="Cao W.C."/>
        </authorList>
    </citation>
    <scope>NUCLEOTIDE SEQUENCE</scope>
    <source>
        <strain evidence="2">Rmic-2018</strain>
    </source>
</reference>
<reference evidence="2" key="2">
    <citation type="submission" date="2021-09" db="EMBL/GenBank/DDBJ databases">
        <authorList>
            <person name="Jia N."/>
            <person name="Wang J."/>
            <person name="Shi W."/>
            <person name="Du L."/>
            <person name="Sun Y."/>
            <person name="Zhan W."/>
            <person name="Jiang J."/>
            <person name="Wang Q."/>
            <person name="Zhang B."/>
            <person name="Ji P."/>
            <person name="Sakyi L.B."/>
            <person name="Cui X."/>
            <person name="Yuan T."/>
            <person name="Jiang B."/>
            <person name="Yang W."/>
            <person name="Lam T.T.-Y."/>
            <person name="Chang Q."/>
            <person name="Ding S."/>
            <person name="Wang X."/>
            <person name="Zhu J."/>
            <person name="Ruan X."/>
            <person name="Zhao L."/>
            <person name="Wei J."/>
            <person name="Que T."/>
            <person name="Du C."/>
            <person name="Cheng J."/>
            <person name="Dai P."/>
            <person name="Han X."/>
            <person name="Huang E."/>
            <person name="Gao Y."/>
            <person name="Liu J."/>
            <person name="Shao H."/>
            <person name="Ye R."/>
            <person name="Li L."/>
            <person name="Wei W."/>
            <person name="Wang X."/>
            <person name="Wang C."/>
            <person name="Huo Q."/>
            <person name="Li W."/>
            <person name="Guo W."/>
            <person name="Chen H."/>
            <person name="Chen S."/>
            <person name="Zhou L."/>
            <person name="Zhou L."/>
            <person name="Ni X."/>
            <person name="Tian J."/>
            <person name="Zhou Y."/>
            <person name="Sheng Y."/>
            <person name="Liu T."/>
            <person name="Pan Y."/>
            <person name="Xia L."/>
            <person name="Li J."/>
            <person name="Zhao F."/>
            <person name="Cao W."/>
        </authorList>
    </citation>
    <scope>NUCLEOTIDE SEQUENCE</scope>
    <source>
        <strain evidence="2">Rmic-2018</strain>
        <tissue evidence="2">Larvae</tissue>
    </source>
</reference>
<feature type="region of interest" description="Disordered" evidence="1">
    <location>
        <begin position="165"/>
        <end position="187"/>
    </location>
</feature>
<evidence type="ECO:0000256" key="1">
    <source>
        <dbReference type="SAM" id="MobiDB-lite"/>
    </source>
</evidence>